<protein>
    <submittedName>
        <fullName evidence="1">Uncharacterized protein</fullName>
    </submittedName>
</protein>
<evidence type="ECO:0000313" key="1">
    <source>
        <dbReference type="EMBL" id="KAH7436224.1"/>
    </source>
</evidence>
<gene>
    <name evidence="1" type="ORF">KP509_05G009000</name>
</gene>
<evidence type="ECO:0000313" key="2">
    <source>
        <dbReference type="Proteomes" id="UP000825935"/>
    </source>
</evidence>
<dbReference type="Proteomes" id="UP000825935">
    <property type="component" value="Chromosome 5"/>
</dbReference>
<dbReference type="PROSITE" id="PS51257">
    <property type="entry name" value="PROKAR_LIPOPROTEIN"/>
    <property type="match status" value="1"/>
</dbReference>
<keyword evidence="2" id="KW-1185">Reference proteome</keyword>
<sequence length="153" mass="16803">MPPLYRLCAPSLQGYSHHILTQSCVRSMAFFPPPTPTKLHRPIFRKCTMNMCSRAALAGGYAPDFARKRELACTSATRIPLTAILAKQMRGPAVPSLTNSGTHWHVLQTLQHCADSARGSSSRMHGITTGPHAETPVVCNDYTPAEEAFTRRN</sequence>
<dbReference type="AlphaFoldDB" id="A0A8T2US62"/>
<name>A0A8T2US62_CERRI</name>
<accession>A0A8T2US62</accession>
<dbReference type="EMBL" id="CM035410">
    <property type="protein sequence ID" value="KAH7436224.1"/>
    <property type="molecule type" value="Genomic_DNA"/>
</dbReference>
<proteinExistence type="predicted"/>
<organism evidence="1 2">
    <name type="scientific">Ceratopteris richardii</name>
    <name type="common">Triangle waterfern</name>
    <dbReference type="NCBI Taxonomy" id="49495"/>
    <lineage>
        <taxon>Eukaryota</taxon>
        <taxon>Viridiplantae</taxon>
        <taxon>Streptophyta</taxon>
        <taxon>Embryophyta</taxon>
        <taxon>Tracheophyta</taxon>
        <taxon>Polypodiopsida</taxon>
        <taxon>Polypodiidae</taxon>
        <taxon>Polypodiales</taxon>
        <taxon>Pteridineae</taxon>
        <taxon>Pteridaceae</taxon>
        <taxon>Parkerioideae</taxon>
        <taxon>Ceratopteris</taxon>
    </lineage>
</organism>
<reference evidence="1" key="1">
    <citation type="submission" date="2021-08" db="EMBL/GenBank/DDBJ databases">
        <title>WGS assembly of Ceratopteris richardii.</title>
        <authorList>
            <person name="Marchant D.B."/>
            <person name="Chen G."/>
            <person name="Jenkins J."/>
            <person name="Shu S."/>
            <person name="Leebens-Mack J."/>
            <person name="Grimwood J."/>
            <person name="Schmutz J."/>
            <person name="Soltis P."/>
            <person name="Soltis D."/>
            <person name="Chen Z.-H."/>
        </authorList>
    </citation>
    <scope>NUCLEOTIDE SEQUENCE</scope>
    <source>
        <strain evidence="1">Whitten #5841</strain>
        <tissue evidence="1">Leaf</tissue>
    </source>
</reference>
<comment type="caution">
    <text evidence="1">The sequence shown here is derived from an EMBL/GenBank/DDBJ whole genome shotgun (WGS) entry which is preliminary data.</text>
</comment>